<sequence length="515" mass="59592">MTIKTSISMMKISSKKLPSYHNHDDNYHRYNNFDDNSSTSNNDQHQKQCLIIENNNQKIREKIQTSKDCLLLKILNSSFYKWLKSYHLYILFIIYLFIMILSFCLIWLLTQPQSLIIANHHNHNDDDQNGQQLSTIISFNNDSLQKMVNMTTSSSNIIDTNQQQQLIEQERILARERVKQNHLNFIREQLMQILLAGRTPPTPNNVTVSSLNVDANVVQIKKVVENGNPPIPSSSSSLLTPITSINPTNVRSSSSSLSEIYAQRLQSFYPTCNTNSGYSVNIDQQQQQMEMKLYFDLNIPKLPDKRTHITIMWAKLRLFMMKGPCNHLNDNNDESLSKCNEADNKIIISLYQLIPQPSSSSLSSLKHNDNVRFIDRQTISGSYRGHIDFNVQNVINVDWQNQSFNYGFLIRMENGLNNQISPFRFIQQMNCSDNVSPIPNLAELYGKNIINLNQTFNNSLQLQQQQDNYRFNYPTLDLMTMEMAKDEHNDDITQIMSPSMINVTNLLNNNNRMNE</sequence>
<dbReference type="Proteomes" id="UP000887458">
    <property type="component" value="Unassembled WGS sequence"/>
</dbReference>
<dbReference type="EMBL" id="NJHN03000016">
    <property type="protein sequence ID" value="KAH9425953.1"/>
    <property type="molecule type" value="Genomic_DNA"/>
</dbReference>
<reference evidence="2 3" key="1">
    <citation type="journal article" date="2018" name="J. Allergy Clin. Immunol.">
        <title>High-quality assembly of Dermatophagoides pteronyssinus genome and transcriptome reveals a wide range of novel allergens.</title>
        <authorList>
            <person name="Liu X.Y."/>
            <person name="Yang K.Y."/>
            <person name="Wang M.Q."/>
            <person name="Kwok J.S."/>
            <person name="Zeng X."/>
            <person name="Yang Z."/>
            <person name="Xiao X.J."/>
            <person name="Lau C.P."/>
            <person name="Li Y."/>
            <person name="Huang Z.M."/>
            <person name="Ba J.G."/>
            <person name="Yim A.K."/>
            <person name="Ouyang C.Y."/>
            <person name="Ngai S.M."/>
            <person name="Chan T.F."/>
            <person name="Leung E.L."/>
            <person name="Liu L."/>
            <person name="Liu Z.G."/>
            <person name="Tsui S.K."/>
        </authorList>
    </citation>
    <scope>NUCLEOTIDE SEQUENCE [LARGE SCALE GENOMIC DNA]</scope>
    <source>
        <strain evidence="2">Derp</strain>
    </source>
</reference>
<comment type="caution">
    <text evidence="2">The sequence shown here is derived from an EMBL/GenBank/DDBJ whole genome shotgun (WGS) entry which is preliminary data.</text>
</comment>
<keyword evidence="3" id="KW-1185">Reference proteome</keyword>
<accession>A0ABQ8JTK3</accession>
<organism evidence="2 3">
    <name type="scientific">Dermatophagoides pteronyssinus</name>
    <name type="common">European house dust mite</name>
    <dbReference type="NCBI Taxonomy" id="6956"/>
    <lineage>
        <taxon>Eukaryota</taxon>
        <taxon>Metazoa</taxon>
        <taxon>Ecdysozoa</taxon>
        <taxon>Arthropoda</taxon>
        <taxon>Chelicerata</taxon>
        <taxon>Arachnida</taxon>
        <taxon>Acari</taxon>
        <taxon>Acariformes</taxon>
        <taxon>Sarcoptiformes</taxon>
        <taxon>Astigmata</taxon>
        <taxon>Psoroptidia</taxon>
        <taxon>Analgoidea</taxon>
        <taxon>Pyroglyphidae</taxon>
        <taxon>Dermatophagoidinae</taxon>
        <taxon>Dermatophagoides</taxon>
    </lineage>
</organism>
<keyword evidence="1" id="KW-0812">Transmembrane</keyword>
<name>A0ABQ8JTK3_DERPT</name>
<keyword evidence="1" id="KW-0472">Membrane</keyword>
<proteinExistence type="predicted"/>
<evidence type="ECO:0000256" key="1">
    <source>
        <dbReference type="SAM" id="Phobius"/>
    </source>
</evidence>
<evidence type="ECO:0000313" key="3">
    <source>
        <dbReference type="Proteomes" id="UP000887458"/>
    </source>
</evidence>
<reference evidence="2 3" key="2">
    <citation type="journal article" date="2022" name="Mol. Biol. Evol.">
        <title>Comparative Genomics Reveals Insights into the Divergent Evolution of Astigmatic Mites and Household Pest Adaptations.</title>
        <authorList>
            <person name="Xiong Q."/>
            <person name="Wan A.T."/>
            <person name="Liu X."/>
            <person name="Fung C.S."/>
            <person name="Xiao X."/>
            <person name="Malainual N."/>
            <person name="Hou J."/>
            <person name="Wang L."/>
            <person name="Wang M."/>
            <person name="Yang K.Y."/>
            <person name="Cui Y."/>
            <person name="Leung E.L."/>
            <person name="Nong W."/>
            <person name="Shin S.K."/>
            <person name="Au S.W."/>
            <person name="Jeong K.Y."/>
            <person name="Chew F.T."/>
            <person name="Hui J.H."/>
            <person name="Leung T.F."/>
            <person name="Tungtrongchitr A."/>
            <person name="Zhong N."/>
            <person name="Liu Z."/>
            <person name="Tsui S.K."/>
        </authorList>
    </citation>
    <scope>NUCLEOTIDE SEQUENCE [LARGE SCALE GENOMIC DNA]</scope>
    <source>
        <strain evidence="2">Derp</strain>
    </source>
</reference>
<keyword evidence="1" id="KW-1133">Transmembrane helix</keyword>
<gene>
    <name evidence="2" type="ORF">DERP_014523</name>
</gene>
<protein>
    <submittedName>
        <fullName evidence="2">Uncharacterized protein</fullName>
    </submittedName>
</protein>
<feature type="transmembrane region" description="Helical" evidence="1">
    <location>
        <begin position="88"/>
        <end position="109"/>
    </location>
</feature>
<evidence type="ECO:0000313" key="2">
    <source>
        <dbReference type="EMBL" id="KAH9425953.1"/>
    </source>
</evidence>